<proteinExistence type="predicted"/>
<evidence type="ECO:0000313" key="1">
    <source>
        <dbReference type="EMBL" id="GAA1157086.1"/>
    </source>
</evidence>
<accession>A0ABN1UL25</accession>
<dbReference type="Proteomes" id="UP001499979">
    <property type="component" value="Unassembled WGS sequence"/>
</dbReference>
<keyword evidence="2" id="KW-1185">Reference proteome</keyword>
<gene>
    <name evidence="1" type="ORF">GCM10009606_38840</name>
</gene>
<comment type="caution">
    <text evidence="1">The sequence shown here is derived from an EMBL/GenBank/DDBJ whole genome shotgun (WGS) entry which is preliminary data.</text>
</comment>
<name>A0ABN1UL25_9ACTN</name>
<protein>
    <submittedName>
        <fullName evidence="1">Uncharacterized protein</fullName>
    </submittedName>
</protein>
<dbReference type="RefSeq" id="WP_343909291.1">
    <property type="nucleotide sequence ID" value="NZ_BAAAJE010000023.1"/>
</dbReference>
<organism evidence="1 2">
    <name type="scientific">Nocardioides aquiterrae</name>
    <dbReference type="NCBI Taxonomy" id="203799"/>
    <lineage>
        <taxon>Bacteria</taxon>
        <taxon>Bacillati</taxon>
        <taxon>Actinomycetota</taxon>
        <taxon>Actinomycetes</taxon>
        <taxon>Propionibacteriales</taxon>
        <taxon>Nocardioidaceae</taxon>
        <taxon>Nocardioides</taxon>
    </lineage>
</organism>
<evidence type="ECO:0000313" key="2">
    <source>
        <dbReference type="Proteomes" id="UP001499979"/>
    </source>
</evidence>
<sequence length="96" mass="10037">MPDPTAGDPDVVAVFMVWTDADLGAAELIGPWREVVVAAPGLAFVDSDDTLSRVYHEVKWSLPDGAALAVAPVAGRPKAKGLAAGTHTWLQRTTTA</sequence>
<reference evidence="1 2" key="1">
    <citation type="journal article" date="2019" name="Int. J. Syst. Evol. Microbiol.">
        <title>The Global Catalogue of Microorganisms (GCM) 10K type strain sequencing project: providing services to taxonomists for standard genome sequencing and annotation.</title>
        <authorList>
            <consortium name="The Broad Institute Genomics Platform"/>
            <consortium name="The Broad Institute Genome Sequencing Center for Infectious Disease"/>
            <person name="Wu L."/>
            <person name="Ma J."/>
        </authorList>
    </citation>
    <scope>NUCLEOTIDE SEQUENCE [LARGE SCALE GENOMIC DNA]</scope>
    <source>
        <strain evidence="1 2">JCM 11813</strain>
    </source>
</reference>
<dbReference type="EMBL" id="BAAAJE010000023">
    <property type="protein sequence ID" value="GAA1157086.1"/>
    <property type="molecule type" value="Genomic_DNA"/>
</dbReference>